<proteinExistence type="predicted"/>
<feature type="domain" description="Bacterial surface antigen (D15)" evidence="3">
    <location>
        <begin position="570"/>
        <end position="855"/>
    </location>
</feature>
<dbReference type="GO" id="GO:0019867">
    <property type="term" value="C:outer membrane"/>
    <property type="evidence" value="ECO:0007669"/>
    <property type="project" value="InterPro"/>
</dbReference>
<dbReference type="Proteomes" id="UP000001369">
    <property type="component" value="Chromosome"/>
</dbReference>
<dbReference type="EMBL" id="CP001229">
    <property type="protein sequence ID" value="ACN99010.1"/>
    <property type="molecule type" value="Genomic_DNA"/>
</dbReference>
<evidence type="ECO:0000259" key="4">
    <source>
        <dbReference type="Pfam" id="PF07244"/>
    </source>
</evidence>
<accession>C1DTZ4</accession>
<dbReference type="Pfam" id="PF07244">
    <property type="entry name" value="POTRA"/>
    <property type="match status" value="2"/>
</dbReference>
<protein>
    <submittedName>
        <fullName evidence="5">Putative outer membrane protein, OMP85 family</fullName>
    </submittedName>
</protein>
<dbReference type="InterPro" id="IPR000184">
    <property type="entry name" value="Bac_surfAg_D15"/>
</dbReference>
<evidence type="ECO:0000259" key="3">
    <source>
        <dbReference type="Pfam" id="PF01103"/>
    </source>
</evidence>
<evidence type="ECO:0000313" key="5">
    <source>
        <dbReference type="EMBL" id="ACN99010.1"/>
    </source>
</evidence>
<dbReference type="Gene3D" id="3.10.20.310">
    <property type="entry name" value="membrane protein fhac"/>
    <property type="match status" value="2"/>
</dbReference>
<dbReference type="AlphaFoldDB" id="C1DTZ4"/>
<keyword evidence="2" id="KW-0472">Membrane</keyword>
<dbReference type="PANTHER" id="PTHR34597:SF3">
    <property type="entry name" value="OUTER MEMBRANE TRANSPORTER CDIB"/>
    <property type="match status" value="1"/>
</dbReference>
<reference evidence="5 6" key="1">
    <citation type="journal article" date="2009" name="J. Bacteriol.">
        <title>Complete and draft genome sequences of six members of the Aquificales.</title>
        <authorList>
            <person name="Reysenbach A.L."/>
            <person name="Hamamura N."/>
            <person name="Podar M."/>
            <person name="Griffiths E."/>
            <person name="Ferreira S."/>
            <person name="Hochstein R."/>
            <person name="Heidelberg J."/>
            <person name="Johnson J."/>
            <person name="Mead D."/>
            <person name="Pohorille A."/>
            <person name="Sarmiento M."/>
            <person name="Schweighofer K."/>
            <person name="Seshadri R."/>
            <person name="Voytek M.A."/>
        </authorList>
    </citation>
    <scope>NUCLEOTIDE SEQUENCE [LARGE SCALE GENOMIC DNA]</scope>
    <source>
        <strain evidence="6">Az-Fu1 / DSM 15241 / OCM 825</strain>
    </source>
</reference>
<dbReference type="InterPro" id="IPR010827">
    <property type="entry name" value="BamA/TamA_POTRA"/>
</dbReference>
<feature type="domain" description="POTRA" evidence="4">
    <location>
        <begin position="75"/>
        <end position="151"/>
    </location>
</feature>
<sequence length="855" mass="99640">MVYRFIVFTLMLFWTVAYCSDDVIISNYKLPKNNALEVYEKTKDLELLKTLFEQTNDFESIEIKDNKIFLEKKPTLKTLNISGNKSFWKSEIKAITGLNENYTFDTSLLQTIPLRIRQFYADKGFLFTTVDITSNYTPDGYATINLKINEGKKTKLNDIIFLSDQSISELDRITFLKVLKLKKGDYLYFDEIEKKIENLLSFLRKGGYYDAFVNLQDIEQVNENYANLYVAINFGTKYTVNFKGNKAFNENELRKLLTLEENGFNHYQLNKSKENIIEFYKGQGFLDVDVSYEVSESEDLYQGLYSLFSIININIEEGQRYKVDKLEVKTDTPGIMDGVKKILSNYYNQRELKEFLEKREEDFYSKGYLSVNYSIKENVKDNGLVDVEISFYKGKQYILTKINQENYKTKIEVKLPKIYDPKEIVEIQKTLKKSLQEDGFLDGDVLLNVITQEKEDKVEVIADFVYEKGSIYKNGITFIYGSNYLNPKVVKWQLREKDTFDSKVVDVAINRLYDSRLFDYINPVFLKNEEEKVLDKALILHDDKRGLLQGSVGYSTDQQFKVSAALILKNLFSYGLESSIYLERSNFQTNYRLSFGSRLLPYGLTSFISPYKNIQYRRYFNLSSQGFDFFIEKFHNKFVRLRITFESKDSSLDKLTLPSPVKSYSQFKISLSLTDDHRNSKIDPKKGYLFISKISKSFKDIDYYSGELSLRLYSEFFNYLVFSPRFSTGYIFKNNNTLPISERYFLGGISSLRGFGIDEVAGEKGIGGNSFILINNDLRFLVYPKYNIYLLTFYDLGNVYTDFKEYKSHKFRKTAGIGIYVPTPAGSLILDYAKKLDRKPGESGYRIEFSIGLDF</sequence>
<dbReference type="GO" id="GO:0098046">
    <property type="term" value="C:type V protein secretion system complex"/>
    <property type="evidence" value="ECO:0007669"/>
    <property type="project" value="TreeGrafter"/>
</dbReference>
<dbReference type="Pfam" id="PF01103">
    <property type="entry name" value="Omp85"/>
    <property type="match status" value="1"/>
</dbReference>
<dbReference type="Gene3D" id="2.40.160.50">
    <property type="entry name" value="membrane protein fhac: a member of the omp85/tpsb transporter family"/>
    <property type="match status" value="1"/>
</dbReference>
<comment type="subcellular location">
    <subcellularLocation>
        <location evidence="1">Membrane</location>
    </subcellularLocation>
</comment>
<name>C1DTZ4_SULAA</name>
<dbReference type="KEGG" id="saf:SULAZ_0595"/>
<dbReference type="STRING" id="204536.SULAZ_0595"/>
<evidence type="ECO:0000256" key="1">
    <source>
        <dbReference type="ARBA" id="ARBA00004370"/>
    </source>
</evidence>
<evidence type="ECO:0000313" key="6">
    <source>
        <dbReference type="Proteomes" id="UP000001369"/>
    </source>
</evidence>
<dbReference type="InterPro" id="IPR051544">
    <property type="entry name" value="TPS_OM_transporter"/>
</dbReference>
<dbReference type="eggNOG" id="COG4775">
    <property type="taxonomic scope" value="Bacteria"/>
</dbReference>
<dbReference type="HOGENOM" id="CLU_007664_1_1_0"/>
<dbReference type="PANTHER" id="PTHR34597">
    <property type="entry name" value="SLR1661 PROTEIN"/>
    <property type="match status" value="1"/>
</dbReference>
<keyword evidence="6" id="KW-1185">Reference proteome</keyword>
<gene>
    <name evidence="5" type="ordered locus">SULAZ_0595</name>
</gene>
<dbReference type="GO" id="GO:0046819">
    <property type="term" value="P:protein secretion by the type V secretion system"/>
    <property type="evidence" value="ECO:0007669"/>
    <property type="project" value="TreeGrafter"/>
</dbReference>
<feature type="domain" description="POTRA" evidence="4">
    <location>
        <begin position="240"/>
        <end position="318"/>
    </location>
</feature>
<evidence type="ECO:0000256" key="2">
    <source>
        <dbReference type="ARBA" id="ARBA00023136"/>
    </source>
</evidence>
<organism evidence="5 6">
    <name type="scientific">Sulfurihydrogenibium azorense (strain DSM 15241 / OCM 825 / Az-Fu1)</name>
    <dbReference type="NCBI Taxonomy" id="204536"/>
    <lineage>
        <taxon>Bacteria</taxon>
        <taxon>Pseudomonadati</taxon>
        <taxon>Aquificota</taxon>
        <taxon>Aquificia</taxon>
        <taxon>Aquificales</taxon>
        <taxon>Hydrogenothermaceae</taxon>
        <taxon>Sulfurihydrogenibium</taxon>
    </lineage>
</organism>
<dbReference type="GO" id="GO:0008320">
    <property type="term" value="F:protein transmembrane transporter activity"/>
    <property type="evidence" value="ECO:0007669"/>
    <property type="project" value="TreeGrafter"/>
</dbReference>